<dbReference type="NCBIfam" id="TIGR02548">
    <property type="entry name" value="casB_cse2"/>
    <property type="match status" value="1"/>
</dbReference>
<evidence type="ECO:0000313" key="2">
    <source>
        <dbReference type="Proteomes" id="UP000286931"/>
    </source>
</evidence>
<keyword evidence="2" id="KW-1185">Reference proteome</keyword>
<protein>
    <recommendedName>
        <fullName evidence="3">Type I-E CRISPR-associated protein Cse2/CasB</fullName>
    </recommendedName>
</protein>
<reference evidence="1 2" key="1">
    <citation type="submission" date="2018-12" db="EMBL/GenBank/DDBJ databases">
        <title>Draft genome sequence of Embleya hyalina NBRC 13850T.</title>
        <authorList>
            <person name="Komaki H."/>
            <person name="Hosoyama A."/>
            <person name="Kimura A."/>
            <person name="Ichikawa N."/>
            <person name="Tamura T."/>
        </authorList>
    </citation>
    <scope>NUCLEOTIDE SEQUENCE [LARGE SCALE GENOMIC DNA]</scope>
    <source>
        <strain evidence="1 2">NBRC 13850</strain>
    </source>
</reference>
<dbReference type="Gene3D" id="1.10.520.40">
    <property type="entry name" value="CRISPR-associated protein Cse2"/>
    <property type="match status" value="1"/>
</dbReference>
<dbReference type="RefSeq" id="WP_126641488.1">
    <property type="nucleotide sequence ID" value="NZ_BIFH01000034.1"/>
</dbReference>
<name>A0A401YYY0_9ACTN</name>
<evidence type="ECO:0008006" key="3">
    <source>
        <dbReference type="Google" id="ProtNLM"/>
    </source>
</evidence>
<dbReference type="InterPro" id="IPR013382">
    <property type="entry name" value="CRISPR-assoc_prot_Cse2"/>
</dbReference>
<comment type="caution">
    <text evidence="1">The sequence shown here is derived from an EMBL/GenBank/DDBJ whole genome shotgun (WGS) entry which is preliminary data.</text>
</comment>
<dbReference type="Pfam" id="PF09485">
    <property type="entry name" value="CRISPR_Cse2"/>
    <property type="match status" value="1"/>
</dbReference>
<sequence>MTTPDIERRERYWDTRIGVDGRWRVDHATGYVGPPPGADLAAMRTGLGRTPGEAWAVWTFSVSEVDEHLARQDRMSAEQRAEHAALALYGLHQQSQSTPMHKSGVRPGQALRALRATGKFSEQAVDRRVDAAATATRAEALHIHLRGLVTQLRAVAQPLDYNTLLEDLREFEHPDGRRRVRRRWGRDYYGWKPDADPTP</sequence>
<evidence type="ECO:0000313" key="1">
    <source>
        <dbReference type="EMBL" id="GCD99705.1"/>
    </source>
</evidence>
<organism evidence="1 2">
    <name type="scientific">Embleya hyalina</name>
    <dbReference type="NCBI Taxonomy" id="516124"/>
    <lineage>
        <taxon>Bacteria</taxon>
        <taxon>Bacillati</taxon>
        <taxon>Actinomycetota</taxon>
        <taxon>Actinomycetes</taxon>
        <taxon>Kitasatosporales</taxon>
        <taxon>Streptomycetaceae</taxon>
        <taxon>Embleya</taxon>
    </lineage>
</organism>
<dbReference type="CDD" id="cd09731">
    <property type="entry name" value="Cse2_I-E"/>
    <property type="match status" value="1"/>
</dbReference>
<proteinExistence type="predicted"/>
<dbReference type="AlphaFoldDB" id="A0A401YYY0"/>
<dbReference type="InterPro" id="IPR038287">
    <property type="entry name" value="Cse2_sf"/>
</dbReference>
<dbReference type="Proteomes" id="UP000286931">
    <property type="component" value="Unassembled WGS sequence"/>
</dbReference>
<dbReference type="EMBL" id="BIFH01000034">
    <property type="protein sequence ID" value="GCD99705.1"/>
    <property type="molecule type" value="Genomic_DNA"/>
</dbReference>
<dbReference type="OrthoDB" id="4808431at2"/>
<gene>
    <name evidence="1" type="ORF">EHYA_07427</name>
</gene>
<accession>A0A401YYY0</accession>